<proteinExistence type="predicted"/>
<comment type="caution">
    <text evidence="2">The sequence shown here is derived from an EMBL/GenBank/DDBJ whole genome shotgun (WGS) entry which is preliminary data.</text>
</comment>
<dbReference type="Pfam" id="PF10801">
    <property type="entry name" value="DUF2537"/>
    <property type="match status" value="1"/>
</dbReference>
<keyword evidence="1" id="KW-1133">Transmembrane helix</keyword>
<keyword evidence="3" id="KW-1185">Reference proteome</keyword>
<sequence>MKSTTWELRARSGRAVLVNGAEREVDPARLPLPEALVDALHEWAHVVDAISEAPAGESAEDAEAQLAAVSGEVATQVSQRGRQLALRLAVETGGEIGYADPVTGEVDRVGRRRTSGQAAGRYTGWYARGGRPGPVPPTPWATGLTITAIIAAIVVVTLVVVTQGLAEVSPALAIGVNVVVAAGFAPSIWLGRRIPVWRWVAFGTAAGVVLAWIALLLSALGPSTPGVH</sequence>
<evidence type="ECO:0000256" key="1">
    <source>
        <dbReference type="SAM" id="Phobius"/>
    </source>
</evidence>
<dbReference type="EMBL" id="BAAAGS010000065">
    <property type="protein sequence ID" value="GAA0555013.1"/>
    <property type="molecule type" value="Genomic_DNA"/>
</dbReference>
<protein>
    <submittedName>
        <fullName evidence="2">DUF2537 domain-containing protein</fullName>
    </submittedName>
</protein>
<keyword evidence="1" id="KW-0472">Membrane</keyword>
<organism evidence="2 3">
    <name type="scientific">Saccharopolyspora erythraea</name>
    <name type="common">Streptomyces erythraeus</name>
    <dbReference type="NCBI Taxonomy" id="1836"/>
    <lineage>
        <taxon>Bacteria</taxon>
        <taxon>Bacillati</taxon>
        <taxon>Actinomycetota</taxon>
        <taxon>Actinomycetes</taxon>
        <taxon>Pseudonocardiales</taxon>
        <taxon>Pseudonocardiaceae</taxon>
        <taxon>Saccharopolyspora</taxon>
    </lineage>
</organism>
<evidence type="ECO:0000313" key="2">
    <source>
        <dbReference type="EMBL" id="GAA0555013.1"/>
    </source>
</evidence>
<feature type="transmembrane region" description="Helical" evidence="1">
    <location>
        <begin position="168"/>
        <end position="189"/>
    </location>
</feature>
<evidence type="ECO:0000313" key="3">
    <source>
        <dbReference type="Proteomes" id="UP001500729"/>
    </source>
</evidence>
<accession>A0ABN1DXR2</accession>
<gene>
    <name evidence="2" type="ORF">GCM10009533_61150</name>
</gene>
<keyword evidence="1" id="KW-0812">Transmembrane</keyword>
<dbReference type="Proteomes" id="UP001500729">
    <property type="component" value="Unassembled WGS sequence"/>
</dbReference>
<dbReference type="RefSeq" id="WP_011873110.1">
    <property type="nucleotide sequence ID" value="NZ_BAAAGS010000065.1"/>
</dbReference>
<name>A0ABN1DXR2_SACER</name>
<reference evidence="2 3" key="1">
    <citation type="journal article" date="2019" name="Int. J. Syst. Evol. Microbiol.">
        <title>The Global Catalogue of Microorganisms (GCM) 10K type strain sequencing project: providing services to taxonomists for standard genome sequencing and annotation.</title>
        <authorList>
            <consortium name="The Broad Institute Genomics Platform"/>
            <consortium name="The Broad Institute Genome Sequencing Center for Infectious Disease"/>
            <person name="Wu L."/>
            <person name="Ma J."/>
        </authorList>
    </citation>
    <scope>NUCLEOTIDE SEQUENCE [LARGE SCALE GENOMIC DNA]</scope>
    <source>
        <strain evidence="2 3">JCM 10303</strain>
    </source>
</reference>
<feature type="transmembrane region" description="Helical" evidence="1">
    <location>
        <begin position="140"/>
        <end position="162"/>
    </location>
</feature>
<dbReference type="InterPro" id="IPR024244">
    <property type="entry name" value="DUF2537"/>
</dbReference>
<feature type="transmembrane region" description="Helical" evidence="1">
    <location>
        <begin position="196"/>
        <end position="220"/>
    </location>
</feature>